<dbReference type="SUPFAM" id="SSF110004">
    <property type="entry name" value="Glycolipid transfer protein, GLTP"/>
    <property type="match status" value="1"/>
</dbReference>
<dbReference type="FunFam" id="1.10.3520.10:FF:000001">
    <property type="entry name" value="Pleckstrin domain-containing family A member 8"/>
    <property type="match status" value="1"/>
</dbReference>
<dbReference type="Pfam" id="PF08718">
    <property type="entry name" value="GLTP"/>
    <property type="match status" value="1"/>
</dbReference>
<dbReference type="RefSeq" id="XP_024870167.1">
    <property type="nucleotide sequence ID" value="XM_025014399.1"/>
</dbReference>
<evidence type="ECO:0000313" key="3">
    <source>
        <dbReference type="Proteomes" id="UP000504618"/>
    </source>
</evidence>
<gene>
    <name evidence="4" type="primary">LOC112453576</name>
</gene>
<dbReference type="InterPro" id="IPR036497">
    <property type="entry name" value="GLTP_sf"/>
</dbReference>
<dbReference type="PANTHER" id="PTHR10219:SF25">
    <property type="entry name" value="PLECKSTRIN HOMOLOGY DOMAIN-CONTAINING FAMILY A MEMBER 8"/>
    <property type="match status" value="1"/>
</dbReference>
<proteinExistence type="predicted"/>
<dbReference type="Gene3D" id="1.10.3520.10">
    <property type="entry name" value="Glycolipid transfer protein"/>
    <property type="match status" value="1"/>
</dbReference>
<feature type="domain" description="Glycolipid transfer protein" evidence="2">
    <location>
        <begin position="57"/>
        <end position="200"/>
    </location>
</feature>
<evidence type="ECO:0000256" key="1">
    <source>
        <dbReference type="ARBA" id="ARBA00022448"/>
    </source>
</evidence>
<reference evidence="4" key="1">
    <citation type="submission" date="2025-08" db="UniProtKB">
        <authorList>
            <consortium name="RefSeq"/>
        </authorList>
    </citation>
    <scope>IDENTIFICATION</scope>
    <source>
        <tissue evidence="4">Whole body</tissue>
    </source>
</reference>
<accession>A0A6J1PKK5</accession>
<keyword evidence="1" id="KW-0813">Transport</keyword>
<dbReference type="GO" id="GO:1902387">
    <property type="term" value="F:ceramide 1-phosphate binding"/>
    <property type="evidence" value="ECO:0007669"/>
    <property type="project" value="TreeGrafter"/>
</dbReference>
<dbReference type="Proteomes" id="UP000504618">
    <property type="component" value="Unplaced"/>
</dbReference>
<sequence length="243" mass="27967">MWEYAADVNNDIAALFCYFQVCRTHVHLNMSSVRENACAVTGSGNRVQFPEIIDDKISTEEFLQAARDVVLIVDKFGKLFAPIRYDMQGNIDKLTTRYSMDKIANSTLQDMILLEKSTEKDLIAVDALMWLRRALHMILLFFERIVEDHKTGESTEDLVAFLREAYKEVFEPYHGWMAQQLFNLLSRMTPSRSQLLLALADGETGKEEVTLNNMELSLINLRKNVIALKAFYNDHNLEVYTVV</sequence>
<dbReference type="GO" id="GO:0016020">
    <property type="term" value="C:membrane"/>
    <property type="evidence" value="ECO:0007669"/>
    <property type="project" value="TreeGrafter"/>
</dbReference>
<keyword evidence="3" id="KW-1185">Reference proteome</keyword>
<dbReference type="AlphaFoldDB" id="A0A6J1PKK5"/>
<dbReference type="GO" id="GO:1902388">
    <property type="term" value="F:ceramide 1-phosphate transfer activity"/>
    <property type="evidence" value="ECO:0007669"/>
    <property type="project" value="TreeGrafter"/>
</dbReference>
<evidence type="ECO:0000313" key="4">
    <source>
        <dbReference type="RefSeq" id="XP_024870167.1"/>
    </source>
</evidence>
<dbReference type="OrthoDB" id="205255at2759"/>
<evidence type="ECO:0000259" key="2">
    <source>
        <dbReference type="Pfam" id="PF08718"/>
    </source>
</evidence>
<organism evidence="3 4">
    <name type="scientific">Temnothorax curvispinosus</name>
    <dbReference type="NCBI Taxonomy" id="300111"/>
    <lineage>
        <taxon>Eukaryota</taxon>
        <taxon>Metazoa</taxon>
        <taxon>Ecdysozoa</taxon>
        <taxon>Arthropoda</taxon>
        <taxon>Hexapoda</taxon>
        <taxon>Insecta</taxon>
        <taxon>Pterygota</taxon>
        <taxon>Neoptera</taxon>
        <taxon>Endopterygota</taxon>
        <taxon>Hymenoptera</taxon>
        <taxon>Apocrita</taxon>
        <taxon>Aculeata</taxon>
        <taxon>Formicoidea</taxon>
        <taxon>Formicidae</taxon>
        <taxon>Myrmicinae</taxon>
        <taxon>Temnothorax</taxon>
    </lineage>
</organism>
<name>A0A6J1PKK5_9HYME</name>
<dbReference type="PANTHER" id="PTHR10219">
    <property type="entry name" value="GLYCOLIPID TRANSFER PROTEIN-RELATED"/>
    <property type="match status" value="1"/>
</dbReference>
<protein>
    <submittedName>
        <fullName evidence="4">Glycolipid transfer protein isoform X1</fullName>
    </submittedName>
</protein>
<dbReference type="GeneID" id="112453576"/>
<dbReference type="InterPro" id="IPR014830">
    <property type="entry name" value="Glycolipid_transfer_prot_dom"/>
</dbReference>
<dbReference type="GO" id="GO:0005829">
    <property type="term" value="C:cytosol"/>
    <property type="evidence" value="ECO:0007669"/>
    <property type="project" value="TreeGrafter"/>
</dbReference>